<keyword evidence="2" id="KW-1185">Reference proteome</keyword>
<dbReference type="EMBL" id="CP022743">
    <property type="protein sequence ID" value="ASU32077.1"/>
    <property type="molecule type" value="Genomic_DNA"/>
</dbReference>
<evidence type="ECO:0000313" key="1">
    <source>
        <dbReference type="EMBL" id="ASU32077.1"/>
    </source>
</evidence>
<evidence type="ECO:0000313" key="2">
    <source>
        <dbReference type="Proteomes" id="UP000215002"/>
    </source>
</evidence>
<dbReference type="KEGG" id="muc:MuYL_0174"/>
<reference evidence="1 2" key="1">
    <citation type="submission" date="2017-08" db="EMBL/GenBank/DDBJ databases">
        <title>Complete genome sequence of Mucilaginibacter sp. strain BJC16-A31.</title>
        <authorList>
            <consortium name="Henan University of Science and Technology"/>
            <person name="You X."/>
        </authorList>
    </citation>
    <scope>NUCLEOTIDE SEQUENCE [LARGE SCALE GENOMIC DNA]</scope>
    <source>
        <strain evidence="1 2">BJC16-A31</strain>
    </source>
</reference>
<protein>
    <submittedName>
        <fullName evidence="1">Uncharacterized protein</fullName>
    </submittedName>
</protein>
<accession>A0A223NQG6</accession>
<proteinExistence type="predicted"/>
<gene>
    <name evidence="1" type="ORF">MuYL_0174</name>
</gene>
<name>A0A223NQG6_9SPHI</name>
<sequence>MRLLAYCITASSETWIATALFDDAKTANSSSLLKKFTGWFITISIEQKIKNIKNAVNTANPVV</sequence>
<organism evidence="1 2">
    <name type="scientific">Mucilaginibacter xinganensis</name>
    <dbReference type="NCBI Taxonomy" id="1234841"/>
    <lineage>
        <taxon>Bacteria</taxon>
        <taxon>Pseudomonadati</taxon>
        <taxon>Bacteroidota</taxon>
        <taxon>Sphingobacteriia</taxon>
        <taxon>Sphingobacteriales</taxon>
        <taxon>Sphingobacteriaceae</taxon>
        <taxon>Mucilaginibacter</taxon>
    </lineage>
</organism>
<dbReference type="AlphaFoldDB" id="A0A223NQG6"/>
<dbReference type="Proteomes" id="UP000215002">
    <property type="component" value="Chromosome"/>
</dbReference>